<name>A0A4R8DTY8_9BACT</name>
<dbReference type="Pfam" id="PF01261">
    <property type="entry name" value="AP_endonuc_2"/>
    <property type="match status" value="1"/>
</dbReference>
<dbReference type="InterPro" id="IPR006311">
    <property type="entry name" value="TAT_signal"/>
</dbReference>
<evidence type="ECO:0000313" key="2">
    <source>
        <dbReference type="EMBL" id="TDX01800.1"/>
    </source>
</evidence>
<evidence type="ECO:0000313" key="3">
    <source>
        <dbReference type="Proteomes" id="UP000294498"/>
    </source>
</evidence>
<dbReference type="GO" id="GO:0016853">
    <property type="term" value="F:isomerase activity"/>
    <property type="evidence" value="ECO:0007669"/>
    <property type="project" value="UniProtKB-KW"/>
</dbReference>
<feature type="domain" description="Xylose isomerase-like TIM barrel" evidence="1">
    <location>
        <begin position="69"/>
        <end position="270"/>
    </location>
</feature>
<sequence length="310" mass="34259">MTSRRDFLTQAGLVAAALVTLPSLKGLVAAGKVANAGGATAAHAAGKGVCGLQLYSLRDQLPKDPQTWIAKVAQAGYKNVETYGLSSDSKFFGVDTKAFKALLDQNHLFSTSGHYGVDEYLAKGTDHDLGLAIDAVHALGQKYLTVPYLGDQFRKTEADWVKVAGQFNDLAKKLKKEGIQMAYHNHNFEFVPVNVQTRGYDLLLKHTDPELVHFEMDLYWVVRGGADPVQLFHEHPGRFVMWHVKDMNKTTPSLNTEVGTGSIDFVKIFKYHTLSGEQQTFMEQENYAEGMDPFTSIAQSAAYIKNKLLV</sequence>
<dbReference type="Proteomes" id="UP000294498">
    <property type="component" value="Unassembled WGS sequence"/>
</dbReference>
<organism evidence="2 3">
    <name type="scientific">Dinghuibacter silviterrae</name>
    <dbReference type="NCBI Taxonomy" id="1539049"/>
    <lineage>
        <taxon>Bacteria</taxon>
        <taxon>Pseudomonadati</taxon>
        <taxon>Bacteroidota</taxon>
        <taxon>Chitinophagia</taxon>
        <taxon>Chitinophagales</taxon>
        <taxon>Chitinophagaceae</taxon>
        <taxon>Dinghuibacter</taxon>
    </lineage>
</organism>
<comment type="caution">
    <text evidence="2">The sequence shown here is derived from an EMBL/GenBank/DDBJ whole genome shotgun (WGS) entry which is preliminary data.</text>
</comment>
<gene>
    <name evidence="2" type="ORF">EDB95_2843</name>
</gene>
<dbReference type="InterPro" id="IPR013022">
    <property type="entry name" value="Xyl_isomerase-like_TIM-brl"/>
</dbReference>
<dbReference type="AlphaFoldDB" id="A0A4R8DTY8"/>
<reference evidence="2 3" key="1">
    <citation type="submission" date="2019-03" db="EMBL/GenBank/DDBJ databases">
        <title>Genomic Encyclopedia of Type Strains, Phase IV (KMG-IV): sequencing the most valuable type-strain genomes for metagenomic binning, comparative biology and taxonomic classification.</title>
        <authorList>
            <person name="Goeker M."/>
        </authorList>
    </citation>
    <scope>NUCLEOTIDE SEQUENCE [LARGE SCALE GENOMIC DNA]</scope>
    <source>
        <strain evidence="2 3">DSM 100059</strain>
    </source>
</reference>
<dbReference type="PROSITE" id="PS51318">
    <property type="entry name" value="TAT"/>
    <property type="match status" value="1"/>
</dbReference>
<dbReference type="PANTHER" id="PTHR12110">
    <property type="entry name" value="HYDROXYPYRUVATE ISOMERASE"/>
    <property type="match status" value="1"/>
</dbReference>
<keyword evidence="2" id="KW-0413">Isomerase</keyword>
<accession>A0A4R8DTY8</accession>
<dbReference type="OrthoDB" id="9798407at2"/>
<keyword evidence="3" id="KW-1185">Reference proteome</keyword>
<dbReference type="PANTHER" id="PTHR12110:SF41">
    <property type="entry name" value="INOSOSE DEHYDRATASE"/>
    <property type="match status" value="1"/>
</dbReference>
<dbReference type="RefSeq" id="WP_133994438.1">
    <property type="nucleotide sequence ID" value="NZ_SODV01000001.1"/>
</dbReference>
<dbReference type="InterPro" id="IPR036237">
    <property type="entry name" value="Xyl_isomerase-like_sf"/>
</dbReference>
<dbReference type="InterPro" id="IPR050312">
    <property type="entry name" value="IolE/XylAMocC-like"/>
</dbReference>
<protein>
    <submittedName>
        <fullName evidence="2">Sugar phosphate isomerase/epimerase</fullName>
    </submittedName>
</protein>
<dbReference type="SUPFAM" id="SSF51658">
    <property type="entry name" value="Xylose isomerase-like"/>
    <property type="match status" value="1"/>
</dbReference>
<proteinExistence type="predicted"/>
<evidence type="ECO:0000259" key="1">
    <source>
        <dbReference type="Pfam" id="PF01261"/>
    </source>
</evidence>
<dbReference type="EMBL" id="SODV01000001">
    <property type="protein sequence ID" value="TDX01800.1"/>
    <property type="molecule type" value="Genomic_DNA"/>
</dbReference>
<dbReference type="Gene3D" id="3.20.20.150">
    <property type="entry name" value="Divalent-metal-dependent TIM barrel enzymes"/>
    <property type="match status" value="1"/>
</dbReference>